<gene>
    <name evidence="1" type="ORF">Dfulv_16680</name>
</gene>
<reference evidence="1" key="2">
    <citation type="submission" date="2022-09" db="EMBL/GenBank/DDBJ databases">
        <title>Biosynthetic gene clusters of Dactylosporangioum fulvum.</title>
        <authorList>
            <person name="Caradec T."/>
        </authorList>
    </citation>
    <scope>NUCLEOTIDE SEQUENCE</scope>
    <source>
        <strain evidence="1">NRRL B-16292</strain>
    </source>
</reference>
<evidence type="ECO:0000313" key="1">
    <source>
        <dbReference type="EMBL" id="UWP85782.1"/>
    </source>
</evidence>
<dbReference type="EMBL" id="CP073720">
    <property type="protein sequence ID" value="UWP85782.1"/>
    <property type="molecule type" value="Genomic_DNA"/>
</dbReference>
<evidence type="ECO:0000313" key="2">
    <source>
        <dbReference type="Proteomes" id="UP001059617"/>
    </source>
</evidence>
<dbReference type="RefSeq" id="WP_259864036.1">
    <property type="nucleotide sequence ID" value="NZ_BAAAST010000073.1"/>
</dbReference>
<dbReference type="Proteomes" id="UP001059617">
    <property type="component" value="Chromosome"/>
</dbReference>
<name>A0ABY5W8A1_9ACTN</name>
<protein>
    <submittedName>
        <fullName evidence="1">Uncharacterized protein</fullName>
    </submittedName>
</protein>
<accession>A0ABY5W8A1</accession>
<organism evidence="1 2">
    <name type="scientific">Dactylosporangium fulvum</name>
    <dbReference type="NCBI Taxonomy" id="53359"/>
    <lineage>
        <taxon>Bacteria</taxon>
        <taxon>Bacillati</taxon>
        <taxon>Actinomycetota</taxon>
        <taxon>Actinomycetes</taxon>
        <taxon>Micromonosporales</taxon>
        <taxon>Micromonosporaceae</taxon>
        <taxon>Dactylosporangium</taxon>
    </lineage>
</organism>
<sequence length="67" mass="7078">MTVAESGLSWREQGVADEFAGAALNLASWCRRHPDRAEALRLAAVAGLDEQGRALLATLAGQITEGQ</sequence>
<keyword evidence="2" id="KW-1185">Reference proteome</keyword>
<reference evidence="1" key="1">
    <citation type="submission" date="2021-04" db="EMBL/GenBank/DDBJ databases">
        <authorList>
            <person name="Hartkoorn R.C."/>
            <person name="Beaudoing E."/>
            <person name="Hot D."/>
        </authorList>
    </citation>
    <scope>NUCLEOTIDE SEQUENCE</scope>
    <source>
        <strain evidence="1">NRRL B-16292</strain>
    </source>
</reference>
<proteinExistence type="predicted"/>